<dbReference type="GO" id="GO:0003676">
    <property type="term" value="F:nucleic acid binding"/>
    <property type="evidence" value="ECO:0007669"/>
    <property type="project" value="InterPro"/>
</dbReference>
<dbReference type="InterPro" id="IPR001584">
    <property type="entry name" value="Integrase_cat-core"/>
</dbReference>
<dbReference type="Gene3D" id="3.30.420.10">
    <property type="entry name" value="Ribonuclease H-like superfamily/Ribonuclease H"/>
    <property type="match status" value="1"/>
</dbReference>
<protein>
    <recommendedName>
        <fullName evidence="2">Integrase catalytic domain-containing protein</fullName>
    </recommendedName>
</protein>
<feature type="compositionally biased region" description="Pro residues" evidence="1">
    <location>
        <begin position="358"/>
        <end position="368"/>
    </location>
</feature>
<feature type="domain" description="Integrase catalytic" evidence="2">
    <location>
        <begin position="171"/>
        <end position="269"/>
    </location>
</feature>
<keyword evidence="4" id="KW-1185">Reference proteome</keyword>
<dbReference type="AlphaFoldDB" id="A0AA35VHD0"/>
<evidence type="ECO:0000313" key="3">
    <source>
        <dbReference type="EMBL" id="CAI9259843.1"/>
    </source>
</evidence>
<feature type="compositionally biased region" description="Low complexity" evidence="1">
    <location>
        <begin position="343"/>
        <end position="357"/>
    </location>
</feature>
<evidence type="ECO:0000256" key="1">
    <source>
        <dbReference type="SAM" id="MobiDB-lite"/>
    </source>
</evidence>
<feature type="region of interest" description="Disordered" evidence="1">
    <location>
        <begin position="343"/>
        <end position="368"/>
    </location>
</feature>
<proteinExistence type="predicted"/>
<evidence type="ECO:0000313" key="4">
    <source>
        <dbReference type="Proteomes" id="UP001177003"/>
    </source>
</evidence>
<dbReference type="Proteomes" id="UP001177003">
    <property type="component" value="Chromosome 0"/>
</dbReference>
<dbReference type="InterPro" id="IPR036397">
    <property type="entry name" value="RNaseH_sf"/>
</dbReference>
<evidence type="ECO:0000259" key="2">
    <source>
        <dbReference type="PROSITE" id="PS50994"/>
    </source>
</evidence>
<dbReference type="PROSITE" id="PS50994">
    <property type="entry name" value="INTEGRASE"/>
    <property type="match status" value="1"/>
</dbReference>
<reference evidence="3" key="1">
    <citation type="submission" date="2023-04" db="EMBL/GenBank/DDBJ databases">
        <authorList>
            <person name="Vijverberg K."/>
            <person name="Xiong W."/>
            <person name="Schranz E."/>
        </authorList>
    </citation>
    <scope>NUCLEOTIDE SEQUENCE</scope>
</reference>
<dbReference type="PANTHER" id="PTHR42648">
    <property type="entry name" value="TRANSPOSASE, PUTATIVE-RELATED"/>
    <property type="match status" value="1"/>
</dbReference>
<name>A0AA35VHD0_LACSI</name>
<dbReference type="PANTHER" id="PTHR42648:SF28">
    <property type="entry name" value="TRANSPOSON-ENCODED PROTEIN WITH RIBONUCLEASE H-LIKE AND RETROVIRUS ZINC FINGER-LIKE DOMAINS"/>
    <property type="match status" value="1"/>
</dbReference>
<dbReference type="InterPro" id="IPR057670">
    <property type="entry name" value="SH3_retrovirus"/>
</dbReference>
<dbReference type="GO" id="GO:0015074">
    <property type="term" value="P:DNA integration"/>
    <property type="evidence" value="ECO:0007669"/>
    <property type="project" value="InterPro"/>
</dbReference>
<dbReference type="InterPro" id="IPR012337">
    <property type="entry name" value="RNaseH-like_sf"/>
</dbReference>
<gene>
    <name evidence="3" type="ORF">LSALG_LOCUS711</name>
</gene>
<dbReference type="InterPro" id="IPR039537">
    <property type="entry name" value="Retrotran_Ty1/copia-like"/>
</dbReference>
<organism evidence="3 4">
    <name type="scientific">Lactuca saligna</name>
    <name type="common">Willowleaf lettuce</name>
    <dbReference type="NCBI Taxonomy" id="75948"/>
    <lineage>
        <taxon>Eukaryota</taxon>
        <taxon>Viridiplantae</taxon>
        <taxon>Streptophyta</taxon>
        <taxon>Embryophyta</taxon>
        <taxon>Tracheophyta</taxon>
        <taxon>Spermatophyta</taxon>
        <taxon>Magnoliopsida</taxon>
        <taxon>eudicotyledons</taxon>
        <taxon>Gunneridae</taxon>
        <taxon>Pentapetalae</taxon>
        <taxon>asterids</taxon>
        <taxon>campanulids</taxon>
        <taxon>Asterales</taxon>
        <taxon>Asteraceae</taxon>
        <taxon>Cichorioideae</taxon>
        <taxon>Cichorieae</taxon>
        <taxon>Lactucinae</taxon>
        <taxon>Lactuca</taxon>
    </lineage>
</organism>
<sequence length="368" mass="40729">MWVRLHSNPCITIANWDSLHPHQCLAHFLPDQPSKRYSSRSSPTCRSSPLLPCCKLIRISSSMGRNPCHRRSGPQAKSQQPRVFCLHHPFLAATPQLDHNNNNQPISHLCFRPCQFNRLPIITTTWIPVRAPTCLLTKDLNTGSLLHRVDSVSDLYPCHPSSLSKALATCDNGREFSNQLLLSYFQTNGISVCFSCPYTSPQNDKAKRSIRSINNILHTILFQVSLSTKFWVEALHTAIHTLNLLPTTTLPIKPRLSAIAPHKLSPRSSACVYLGPASDHKGHKCLDLIIIQRFIISRHVVFDEDHLPYFEFHAAPSNSELDSLVQDDDDSLSPLVASPKCVASAPATTTPSPSATPASPPLTPPTGL</sequence>
<dbReference type="EMBL" id="OX465086">
    <property type="protein sequence ID" value="CAI9259843.1"/>
    <property type="molecule type" value="Genomic_DNA"/>
</dbReference>
<accession>A0AA35VHD0</accession>
<dbReference type="SUPFAM" id="SSF53098">
    <property type="entry name" value="Ribonuclease H-like"/>
    <property type="match status" value="1"/>
</dbReference>
<dbReference type="Pfam" id="PF25597">
    <property type="entry name" value="SH3_retrovirus"/>
    <property type="match status" value="1"/>
</dbReference>